<keyword evidence="4" id="KW-0472">Membrane</keyword>
<evidence type="ECO:0000256" key="4">
    <source>
        <dbReference type="SAM" id="Phobius"/>
    </source>
</evidence>
<accession>A0A1I2ZMR5</accession>
<evidence type="ECO:0000313" key="7">
    <source>
        <dbReference type="Proteomes" id="UP000199040"/>
    </source>
</evidence>
<dbReference type="PRINTS" id="PR00081">
    <property type="entry name" value="GDHRDH"/>
</dbReference>
<evidence type="ECO:0000256" key="3">
    <source>
        <dbReference type="RuleBase" id="RU000363"/>
    </source>
</evidence>
<comment type="similarity">
    <text evidence="1 3">Belongs to the short-chain dehydrogenases/reductases (SDR) family.</text>
</comment>
<dbReference type="InterPro" id="IPR002347">
    <property type="entry name" value="SDR_fam"/>
</dbReference>
<evidence type="ECO:0000256" key="2">
    <source>
        <dbReference type="ARBA" id="ARBA00023002"/>
    </source>
</evidence>
<evidence type="ECO:0000259" key="5">
    <source>
        <dbReference type="SMART" id="SM00822"/>
    </source>
</evidence>
<evidence type="ECO:0000256" key="1">
    <source>
        <dbReference type="ARBA" id="ARBA00006484"/>
    </source>
</evidence>
<dbReference type="Gene3D" id="3.40.50.720">
    <property type="entry name" value="NAD(P)-binding Rossmann-like Domain"/>
    <property type="match status" value="1"/>
</dbReference>
<evidence type="ECO:0000313" key="6">
    <source>
        <dbReference type="EMBL" id="SFH39123.1"/>
    </source>
</evidence>
<dbReference type="InterPro" id="IPR057326">
    <property type="entry name" value="KR_dom"/>
</dbReference>
<dbReference type="Pfam" id="PF00106">
    <property type="entry name" value="adh_short"/>
    <property type="match status" value="1"/>
</dbReference>
<organism evidence="6 7">
    <name type="scientific">Modicisalibacter xianhensis</name>
    <dbReference type="NCBI Taxonomy" id="442341"/>
    <lineage>
        <taxon>Bacteria</taxon>
        <taxon>Pseudomonadati</taxon>
        <taxon>Pseudomonadota</taxon>
        <taxon>Gammaproteobacteria</taxon>
        <taxon>Oceanospirillales</taxon>
        <taxon>Halomonadaceae</taxon>
        <taxon>Modicisalibacter</taxon>
    </lineage>
</organism>
<dbReference type="SUPFAM" id="SSF51735">
    <property type="entry name" value="NAD(P)-binding Rossmann-fold domains"/>
    <property type="match status" value="1"/>
</dbReference>
<dbReference type="GO" id="GO:0016020">
    <property type="term" value="C:membrane"/>
    <property type="evidence" value="ECO:0007669"/>
    <property type="project" value="TreeGrafter"/>
</dbReference>
<dbReference type="InterPro" id="IPR020904">
    <property type="entry name" value="Sc_DH/Rdtase_CS"/>
</dbReference>
<dbReference type="GO" id="GO:0016491">
    <property type="term" value="F:oxidoreductase activity"/>
    <property type="evidence" value="ECO:0007669"/>
    <property type="project" value="UniProtKB-KW"/>
</dbReference>
<gene>
    <name evidence="6" type="ORF">SAMN04487959_103235</name>
</gene>
<dbReference type="AlphaFoldDB" id="A0A1I2ZMR5"/>
<dbReference type="PANTHER" id="PTHR44196:SF1">
    <property type="entry name" value="DEHYDROGENASE_REDUCTASE SDR FAMILY MEMBER 7B"/>
    <property type="match status" value="1"/>
</dbReference>
<dbReference type="STRING" id="442341.SAMN04487959_103235"/>
<dbReference type="PRINTS" id="PR00080">
    <property type="entry name" value="SDRFAMILY"/>
</dbReference>
<name>A0A1I2ZMR5_9GAMM</name>
<keyword evidence="4" id="KW-1133">Transmembrane helix</keyword>
<dbReference type="PANTHER" id="PTHR44196">
    <property type="entry name" value="DEHYDROGENASE/REDUCTASE SDR FAMILY MEMBER 7B"/>
    <property type="match status" value="1"/>
</dbReference>
<dbReference type="PROSITE" id="PS00061">
    <property type="entry name" value="ADH_SHORT"/>
    <property type="match status" value="1"/>
</dbReference>
<dbReference type="EMBL" id="FOPY01000003">
    <property type="protein sequence ID" value="SFH39123.1"/>
    <property type="molecule type" value="Genomic_DNA"/>
</dbReference>
<dbReference type="RefSeq" id="WP_092844184.1">
    <property type="nucleotide sequence ID" value="NZ_FOPY01000003.1"/>
</dbReference>
<dbReference type="NCBIfam" id="NF005495">
    <property type="entry name" value="PRK07109.1"/>
    <property type="match status" value="1"/>
</dbReference>
<dbReference type="Proteomes" id="UP000199040">
    <property type="component" value="Unassembled WGS sequence"/>
</dbReference>
<sequence length="350" mass="38509">MQGRQEVVVITGAGAGLARAVAREFARHGASLGLISRNQARLEAIKSEVEALGGQAVTVSADVANADQVEQAAEFIERQLGPIDIWINGAMTTVFSPLHEMTPDEFKRVNDVTYLGYVHGTMAALKRMRARNHGTIVQIGSALAYRPIPLQTAYCGAKHAIKGMTEGLRCELMNEGSDVHVTIVEMPGLNTPQFDWCKSHLPQRARPVSPVYQPEVGARAVYWAAHQRRRQVYVGISSVLTIWGNKLAPGLMDRFLARTAVSGQQTAESEDPDRPDNLWQTVKGDMGARGRFSRESHDDSYQLWMTTNRAKVGMIAGAAVLAGVALCATRQRRHHRVDRHDDDPLALSRR</sequence>
<feature type="domain" description="Ketoreductase" evidence="5">
    <location>
        <begin position="6"/>
        <end position="246"/>
    </location>
</feature>
<proteinExistence type="inferred from homology"/>
<dbReference type="InterPro" id="IPR036291">
    <property type="entry name" value="NAD(P)-bd_dom_sf"/>
</dbReference>
<keyword evidence="7" id="KW-1185">Reference proteome</keyword>
<keyword evidence="4" id="KW-0812">Transmembrane</keyword>
<keyword evidence="2" id="KW-0560">Oxidoreductase</keyword>
<protein>
    <submittedName>
        <fullName evidence="6">Short-chain dehydrogenase</fullName>
    </submittedName>
</protein>
<dbReference type="SMART" id="SM00822">
    <property type="entry name" value="PKS_KR"/>
    <property type="match status" value="1"/>
</dbReference>
<feature type="transmembrane region" description="Helical" evidence="4">
    <location>
        <begin position="312"/>
        <end position="329"/>
    </location>
</feature>
<reference evidence="6 7" key="1">
    <citation type="submission" date="2016-10" db="EMBL/GenBank/DDBJ databases">
        <authorList>
            <person name="de Groot N.N."/>
        </authorList>
    </citation>
    <scope>NUCLEOTIDE SEQUENCE [LARGE SCALE GENOMIC DNA]</scope>
    <source>
        <strain evidence="6 7">CGMCC 1.6848</strain>
    </source>
</reference>